<dbReference type="Gene3D" id="3.40.50.300">
    <property type="entry name" value="P-loop containing nucleotide triphosphate hydrolases"/>
    <property type="match status" value="2"/>
</dbReference>
<gene>
    <name evidence="15" type="ORF">A4R26_07950</name>
</gene>
<dbReference type="PROSITE" id="PS51194">
    <property type="entry name" value="HELICASE_CTER"/>
    <property type="match status" value="1"/>
</dbReference>
<organism evidence="15 16">
    <name type="scientific">Niastella populi</name>
    <dbReference type="NCBI Taxonomy" id="550983"/>
    <lineage>
        <taxon>Bacteria</taxon>
        <taxon>Pseudomonadati</taxon>
        <taxon>Bacteroidota</taxon>
        <taxon>Chitinophagia</taxon>
        <taxon>Chitinophagales</taxon>
        <taxon>Chitinophagaceae</taxon>
        <taxon>Niastella</taxon>
    </lineage>
</organism>
<dbReference type="PANTHER" id="PTHR13710:SF105">
    <property type="entry name" value="ATP-DEPENDENT DNA HELICASE Q1"/>
    <property type="match status" value="1"/>
</dbReference>
<dbReference type="Gene3D" id="1.10.10.10">
    <property type="entry name" value="Winged helix-like DNA-binding domain superfamily/Winged helix DNA-binding domain"/>
    <property type="match status" value="1"/>
</dbReference>
<dbReference type="InterPro" id="IPR014001">
    <property type="entry name" value="Helicase_ATP-bd"/>
</dbReference>
<comment type="caution">
    <text evidence="15">The sequence shown here is derived from an EMBL/GenBank/DDBJ whole genome shotgun (WGS) entry which is preliminary data.</text>
</comment>
<dbReference type="GO" id="GO:0009378">
    <property type="term" value="F:four-way junction helicase activity"/>
    <property type="evidence" value="ECO:0007669"/>
    <property type="project" value="TreeGrafter"/>
</dbReference>
<evidence type="ECO:0000256" key="3">
    <source>
        <dbReference type="ARBA" id="ARBA00022741"/>
    </source>
</evidence>
<proteinExistence type="inferred from homology"/>
<dbReference type="Pfam" id="PF16124">
    <property type="entry name" value="RecQ_Zn_bind"/>
    <property type="match status" value="1"/>
</dbReference>
<evidence type="ECO:0000256" key="11">
    <source>
        <dbReference type="ARBA" id="ARBA00044535"/>
    </source>
</evidence>
<dbReference type="InterPro" id="IPR004589">
    <property type="entry name" value="DNA_helicase_ATP-dep_RecQ"/>
</dbReference>
<evidence type="ECO:0000256" key="2">
    <source>
        <dbReference type="ARBA" id="ARBA00022723"/>
    </source>
</evidence>
<evidence type="ECO:0000256" key="1">
    <source>
        <dbReference type="ARBA" id="ARBA00005446"/>
    </source>
</evidence>
<dbReference type="NCBIfam" id="TIGR00614">
    <property type="entry name" value="recQ_fam"/>
    <property type="match status" value="1"/>
</dbReference>
<dbReference type="GO" id="GO:0030894">
    <property type="term" value="C:replisome"/>
    <property type="evidence" value="ECO:0007669"/>
    <property type="project" value="TreeGrafter"/>
</dbReference>
<keyword evidence="8" id="KW-0413">Isomerase</keyword>
<reference evidence="16" key="1">
    <citation type="submission" date="2016-04" db="EMBL/GenBank/DDBJ databases">
        <authorList>
            <person name="Chen L."/>
            <person name="Zhuang W."/>
            <person name="Wang G."/>
        </authorList>
    </citation>
    <scope>NUCLEOTIDE SEQUENCE [LARGE SCALE GENOMIC DNA]</scope>
    <source>
        <strain evidence="16">208</strain>
    </source>
</reference>
<dbReference type="GO" id="GO:0005737">
    <property type="term" value="C:cytoplasm"/>
    <property type="evidence" value="ECO:0007669"/>
    <property type="project" value="TreeGrafter"/>
</dbReference>
<feature type="domain" description="Helicase ATP-binding" evidence="13">
    <location>
        <begin position="24"/>
        <end position="192"/>
    </location>
</feature>
<protein>
    <recommendedName>
        <fullName evidence="11">ATP-dependent DNA helicase RecQ</fullName>
        <ecNumber evidence="10">5.6.2.4</ecNumber>
    </recommendedName>
    <alternativeName>
        <fullName evidence="12">DNA 3'-5' helicase RecQ</fullName>
    </alternativeName>
</protein>
<accession>A0A1V9EKI7</accession>
<dbReference type="GO" id="GO:0006281">
    <property type="term" value="P:DNA repair"/>
    <property type="evidence" value="ECO:0007669"/>
    <property type="project" value="TreeGrafter"/>
</dbReference>
<dbReference type="SMART" id="SM00490">
    <property type="entry name" value="HELICc"/>
    <property type="match status" value="1"/>
</dbReference>
<dbReference type="CDD" id="cd17920">
    <property type="entry name" value="DEXHc_RecQ"/>
    <property type="match status" value="1"/>
</dbReference>
<dbReference type="AlphaFoldDB" id="A0A1V9EKI7"/>
<dbReference type="OrthoDB" id="9763310at2"/>
<evidence type="ECO:0000313" key="15">
    <source>
        <dbReference type="EMBL" id="OQP46649.1"/>
    </source>
</evidence>
<evidence type="ECO:0000256" key="8">
    <source>
        <dbReference type="ARBA" id="ARBA00023235"/>
    </source>
</evidence>
<dbReference type="GO" id="GO:0043590">
    <property type="term" value="C:bacterial nucleoid"/>
    <property type="evidence" value="ECO:0007669"/>
    <property type="project" value="TreeGrafter"/>
</dbReference>
<dbReference type="InterPro" id="IPR036388">
    <property type="entry name" value="WH-like_DNA-bd_sf"/>
</dbReference>
<keyword evidence="16" id="KW-1185">Reference proteome</keyword>
<keyword evidence="2" id="KW-0479">Metal-binding</keyword>
<dbReference type="GO" id="GO:0005524">
    <property type="term" value="F:ATP binding"/>
    <property type="evidence" value="ECO:0007669"/>
    <property type="project" value="UniProtKB-KW"/>
</dbReference>
<dbReference type="GO" id="GO:0043138">
    <property type="term" value="F:3'-5' DNA helicase activity"/>
    <property type="evidence" value="ECO:0007669"/>
    <property type="project" value="UniProtKB-EC"/>
</dbReference>
<keyword evidence="5" id="KW-0347">Helicase</keyword>
<keyword evidence="4" id="KW-0378">Hydrolase</keyword>
<keyword evidence="6" id="KW-0067">ATP-binding</keyword>
<comment type="catalytic activity">
    <reaction evidence="9">
        <text>Couples ATP hydrolysis with the unwinding of duplex DNA by translocating in the 3'-5' direction.</text>
        <dbReference type="EC" id="5.6.2.4"/>
    </reaction>
</comment>
<dbReference type="Proteomes" id="UP000192276">
    <property type="component" value="Unassembled WGS sequence"/>
</dbReference>
<dbReference type="PROSITE" id="PS51192">
    <property type="entry name" value="HELICASE_ATP_BIND_1"/>
    <property type="match status" value="1"/>
</dbReference>
<keyword evidence="7" id="KW-0238">DNA-binding</keyword>
<dbReference type="InterPro" id="IPR011545">
    <property type="entry name" value="DEAD/DEAH_box_helicase_dom"/>
</dbReference>
<dbReference type="SMART" id="SM00487">
    <property type="entry name" value="DEXDc"/>
    <property type="match status" value="1"/>
</dbReference>
<evidence type="ECO:0000256" key="10">
    <source>
        <dbReference type="ARBA" id="ARBA00034808"/>
    </source>
</evidence>
<dbReference type="EC" id="5.6.2.4" evidence="10"/>
<dbReference type="InterPro" id="IPR032284">
    <property type="entry name" value="RecQ_Zn-bd"/>
</dbReference>
<evidence type="ECO:0000256" key="12">
    <source>
        <dbReference type="ARBA" id="ARBA00044550"/>
    </source>
</evidence>
<dbReference type="Pfam" id="PF00270">
    <property type="entry name" value="DEAD"/>
    <property type="match status" value="1"/>
</dbReference>
<dbReference type="GO" id="GO:0016787">
    <property type="term" value="F:hydrolase activity"/>
    <property type="evidence" value="ECO:0007669"/>
    <property type="project" value="UniProtKB-KW"/>
</dbReference>
<dbReference type="GO" id="GO:0003677">
    <property type="term" value="F:DNA binding"/>
    <property type="evidence" value="ECO:0007669"/>
    <property type="project" value="UniProtKB-KW"/>
</dbReference>
<evidence type="ECO:0000256" key="4">
    <source>
        <dbReference type="ARBA" id="ARBA00022801"/>
    </source>
</evidence>
<feature type="domain" description="Helicase C-terminal" evidence="14">
    <location>
        <begin position="216"/>
        <end position="362"/>
    </location>
</feature>
<evidence type="ECO:0000256" key="5">
    <source>
        <dbReference type="ARBA" id="ARBA00022806"/>
    </source>
</evidence>
<dbReference type="InterPro" id="IPR027417">
    <property type="entry name" value="P-loop_NTPase"/>
</dbReference>
<dbReference type="GO" id="GO:0006310">
    <property type="term" value="P:DNA recombination"/>
    <property type="evidence" value="ECO:0007669"/>
    <property type="project" value="InterPro"/>
</dbReference>
<evidence type="ECO:0000256" key="6">
    <source>
        <dbReference type="ARBA" id="ARBA00022840"/>
    </source>
</evidence>
<dbReference type="SUPFAM" id="SSF52540">
    <property type="entry name" value="P-loop containing nucleoside triphosphate hydrolases"/>
    <property type="match status" value="1"/>
</dbReference>
<dbReference type="EMBL" id="LWBP01000243">
    <property type="protein sequence ID" value="OQP46649.1"/>
    <property type="molecule type" value="Genomic_DNA"/>
</dbReference>
<comment type="similarity">
    <text evidence="1">Belongs to the helicase family. RecQ subfamily.</text>
</comment>
<evidence type="ECO:0000259" key="14">
    <source>
        <dbReference type="PROSITE" id="PS51194"/>
    </source>
</evidence>
<evidence type="ECO:0000313" key="16">
    <source>
        <dbReference type="Proteomes" id="UP000192276"/>
    </source>
</evidence>
<dbReference type="RefSeq" id="WP_081170721.1">
    <property type="nucleotide sequence ID" value="NZ_LWBP01000243.1"/>
</dbReference>
<evidence type="ECO:0000256" key="7">
    <source>
        <dbReference type="ARBA" id="ARBA00023125"/>
    </source>
</evidence>
<evidence type="ECO:0000259" key="13">
    <source>
        <dbReference type="PROSITE" id="PS51192"/>
    </source>
</evidence>
<name>A0A1V9EKI7_9BACT</name>
<dbReference type="GO" id="GO:0046872">
    <property type="term" value="F:metal ion binding"/>
    <property type="evidence" value="ECO:0007669"/>
    <property type="project" value="UniProtKB-KW"/>
</dbReference>
<dbReference type="STRING" id="550983.A4R26_07950"/>
<evidence type="ECO:0000256" key="9">
    <source>
        <dbReference type="ARBA" id="ARBA00034617"/>
    </source>
</evidence>
<keyword evidence="3" id="KW-0547">Nucleotide-binding</keyword>
<dbReference type="Pfam" id="PF00271">
    <property type="entry name" value="Helicase_C"/>
    <property type="match status" value="1"/>
</dbReference>
<dbReference type="InterPro" id="IPR001650">
    <property type="entry name" value="Helicase_C-like"/>
</dbReference>
<dbReference type="PANTHER" id="PTHR13710">
    <property type="entry name" value="DNA HELICASE RECQ FAMILY MEMBER"/>
    <property type="match status" value="1"/>
</dbReference>
<dbReference type="FunFam" id="3.40.50.300:FF:001389">
    <property type="entry name" value="ATP-dependent DNA helicase RecQ"/>
    <property type="match status" value="1"/>
</dbReference>
<sequence>MDIHHILKQYWGHKTFRPMQEDIIHSVLAGKDTLALMPTGGGKSLCFQVPAMAQNGLCLVVSPLIALMKDQVDNLRKKGITAFAIYSGMSRKEVINILKLCTSSNCKFLYVSPERLETNLFLEYLPAIDINLIAVDEAHCISQWGYDFRPPYLRIAALRDELPGIPILALTASATPIVQKDICDKLHFKNHAVFSRSFERPNLSYSVFTVDSKTNKITDILQKVKGSSIVYCKSRKRTKEISDLLNMHGITADFYHAGLQQVERTRKQAAWINNSIRTIVCTNAFGMGIDKPDVRVVVHADVPDCLENYYQEAGRAGRDEKKSYAVLLFDNRELEELKKLPDIRFPDLPVIRQVYEALMNYLQIAAGSGEGNYYNFDFTDFIKKFHLDVHQAIYAIKALEQEGWVSYHEQIFLPARIQFITGKSWLYQFEKDNPQLEPLIKTLLRTYEGIFDIPVNVHEKSVAGLLHREEAAIIQELKRLHAHAIIEYIPRKDTPQLYVMLNRVRAETLRIDMTGYKKRKQQFIERIETMITYVRVEKQCRSQFIAGYFGDPNTRPCGICDNCLQQKNHGLSSAEFENIAQSIFTVINQHPLPGELLQQQLPGIKQEKLYKVLDFLQSENKLFVDKEGYVRPAK</sequence>